<keyword evidence="9" id="KW-0472">Membrane</keyword>
<evidence type="ECO:0000256" key="9">
    <source>
        <dbReference type="ARBA" id="ARBA00023136"/>
    </source>
</evidence>
<dbReference type="GO" id="GO:0015280">
    <property type="term" value="F:ligand-gated sodium channel activity"/>
    <property type="evidence" value="ECO:0007669"/>
    <property type="project" value="InterPro"/>
</dbReference>
<dbReference type="Proteomes" id="UP000593571">
    <property type="component" value="Unassembled WGS sequence"/>
</dbReference>
<dbReference type="PANTHER" id="PTHR11690:SF132">
    <property type="entry name" value="AMILORIDE-SENSITIVE SODIUM CHANNEL SUBUNIT DELTA"/>
    <property type="match status" value="1"/>
</dbReference>
<organism evidence="15 16">
    <name type="scientific">Rousettus aegyptiacus</name>
    <name type="common">Egyptian fruit bat</name>
    <name type="synonym">Pteropus aegyptiacus</name>
    <dbReference type="NCBI Taxonomy" id="9407"/>
    <lineage>
        <taxon>Eukaryota</taxon>
        <taxon>Metazoa</taxon>
        <taxon>Chordata</taxon>
        <taxon>Craniata</taxon>
        <taxon>Vertebrata</taxon>
        <taxon>Euteleostomi</taxon>
        <taxon>Mammalia</taxon>
        <taxon>Eutheria</taxon>
        <taxon>Laurasiatheria</taxon>
        <taxon>Chiroptera</taxon>
        <taxon>Yinpterochiroptera</taxon>
        <taxon>Pteropodoidea</taxon>
        <taxon>Pteropodidae</taxon>
        <taxon>Rousettinae</taxon>
        <taxon>Rousettus</taxon>
    </lineage>
</organism>
<evidence type="ECO:0000256" key="14">
    <source>
        <dbReference type="SAM" id="MobiDB-lite"/>
    </source>
</evidence>
<evidence type="ECO:0000256" key="8">
    <source>
        <dbReference type="ARBA" id="ARBA00023065"/>
    </source>
</evidence>
<evidence type="ECO:0000256" key="11">
    <source>
        <dbReference type="ARBA" id="ARBA00023303"/>
    </source>
</evidence>
<feature type="region of interest" description="Disordered" evidence="14">
    <location>
        <begin position="1"/>
        <end position="31"/>
    </location>
</feature>
<dbReference type="Gene3D" id="2.60.470.10">
    <property type="entry name" value="Acid-sensing ion channels like domains"/>
    <property type="match status" value="1"/>
</dbReference>
<comment type="catalytic activity">
    <reaction evidence="12">
        <text>Na(+)(in) = Na(+)(out)</text>
        <dbReference type="Rhea" id="RHEA:34963"/>
        <dbReference type="ChEBI" id="CHEBI:29101"/>
    </reaction>
</comment>
<name>A0A7J8KG69_ROUAE</name>
<keyword evidence="16" id="KW-1185">Reference proteome</keyword>
<evidence type="ECO:0000256" key="13">
    <source>
        <dbReference type="ARBA" id="ARBA00049941"/>
    </source>
</evidence>
<proteinExistence type="predicted"/>
<sequence>MTSWSHPPPSKAMRLPPPPPPPPPPPEEERGERLVELHASFRELFTFFCAHTTMHGPIRLVCSSQNRLKTASWGLLFLGALGALYWQFGLLFEQYWRYPVLMTVSVHSEQKLFPSVTLCDMNPHRPSLVRNHLQALDKFAQENIRALYKFNFSRSGDSPLAEDPGPGPVFPLDRTVRLQRLSLPGGQDKVGFRLCNSTGGDCFSRAYASGVTALREWYRYHYVDILALRPAAPEDARRSPGGRFVFSCRYDGQDCQARHFRTFHHPTYGSCYTFNSSWVAQRPGVTHGISLVLRAEQQDHLPLLSTEAGVRAMVHKHDHTPFLEHHGFSIRPGTETTIGIREDEVHRLGSPYSRCTDGVEGLDVPLLYKASYTMQACLVSCFQQLMVETCSCGYYFLPLPAGAEYCSSARHPAWGHCFFRLYRDLETHRLPCASRCPRPCRESSYKLSAGTSRWPSSKSEDWILAVLGERARQSPRSPSPRSNVAKVNIFYQELNYRTVDETPVYSVPQLLSAMGSLWSLWFGSSVLSVLELLELLLDATALALLLGRRRLCRARVSQPGAGIGVPHQARG</sequence>
<evidence type="ECO:0000256" key="6">
    <source>
        <dbReference type="ARBA" id="ARBA00022989"/>
    </source>
</evidence>
<keyword evidence="3" id="KW-0894">Sodium channel</keyword>
<dbReference type="InterPro" id="IPR004724">
    <property type="entry name" value="ENaC_chordates"/>
</dbReference>
<keyword evidence="11 15" id="KW-0407">Ion channel</keyword>
<keyword evidence="8" id="KW-0406">Ion transport</keyword>
<evidence type="ECO:0000256" key="2">
    <source>
        <dbReference type="ARBA" id="ARBA00022448"/>
    </source>
</evidence>
<dbReference type="PANTHER" id="PTHR11690">
    <property type="entry name" value="AMILORIDE-SENSITIVE SODIUM CHANNEL-RELATED"/>
    <property type="match status" value="1"/>
</dbReference>
<evidence type="ECO:0000256" key="1">
    <source>
        <dbReference type="ARBA" id="ARBA00004651"/>
    </source>
</evidence>
<dbReference type="AlphaFoldDB" id="A0A7J8KG69"/>
<dbReference type="PROSITE" id="PS01206">
    <property type="entry name" value="ASC"/>
    <property type="match status" value="1"/>
</dbReference>
<dbReference type="NCBIfam" id="TIGR00859">
    <property type="entry name" value="ENaC"/>
    <property type="match status" value="1"/>
</dbReference>
<evidence type="ECO:0000256" key="3">
    <source>
        <dbReference type="ARBA" id="ARBA00022461"/>
    </source>
</evidence>
<feature type="compositionally biased region" description="Pro residues" evidence="14">
    <location>
        <begin position="1"/>
        <end position="25"/>
    </location>
</feature>
<dbReference type="SUPFAM" id="SSF101447">
    <property type="entry name" value="Formin homology 2 domain (FH2 domain)"/>
    <property type="match status" value="1"/>
</dbReference>
<gene>
    <name evidence="15" type="ORF">HJG63_017255</name>
</gene>
<keyword evidence="6" id="KW-1133">Transmembrane helix</keyword>
<evidence type="ECO:0000313" key="15">
    <source>
        <dbReference type="EMBL" id="KAF6507859.1"/>
    </source>
</evidence>
<evidence type="ECO:0000256" key="5">
    <source>
        <dbReference type="ARBA" id="ARBA00022692"/>
    </source>
</evidence>
<keyword evidence="4" id="KW-1003">Cell membrane</keyword>
<dbReference type="InterPro" id="IPR001873">
    <property type="entry name" value="ENaC"/>
</dbReference>
<dbReference type="GO" id="GO:0034706">
    <property type="term" value="C:sodium channel complex"/>
    <property type="evidence" value="ECO:0007669"/>
    <property type="project" value="TreeGrafter"/>
</dbReference>
<dbReference type="Gene3D" id="1.10.287.770">
    <property type="entry name" value="YojJ-like"/>
    <property type="match status" value="1"/>
</dbReference>
<keyword evidence="5" id="KW-0812">Transmembrane</keyword>
<comment type="caution">
    <text evidence="15">The sequence shown here is derived from an EMBL/GenBank/DDBJ whole genome shotgun (WGS) entry which is preliminary data.</text>
</comment>
<dbReference type="EMBL" id="JACASE010000001">
    <property type="protein sequence ID" value="KAF6507859.1"/>
    <property type="molecule type" value="Genomic_DNA"/>
</dbReference>
<keyword evidence="7" id="KW-0915">Sodium</keyword>
<dbReference type="InterPro" id="IPR020903">
    <property type="entry name" value="ENaC_CS"/>
</dbReference>
<evidence type="ECO:0000313" key="16">
    <source>
        <dbReference type="Proteomes" id="UP000593571"/>
    </source>
</evidence>
<reference evidence="15 16" key="1">
    <citation type="journal article" date="2020" name="Nature">
        <title>Six reference-quality genomes reveal evolution of bat adaptations.</title>
        <authorList>
            <person name="Jebb D."/>
            <person name="Huang Z."/>
            <person name="Pippel M."/>
            <person name="Hughes G.M."/>
            <person name="Lavrichenko K."/>
            <person name="Devanna P."/>
            <person name="Winkler S."/>
            <person name="Jermiin L.S."/>
            <person name="Skirmuntt E.C."/>
            <person name="Katzourakis A."/>
            <person name="Burkitt-Gray L."/>
            <person name="Ray D.A."/>
            <person name="Sullivan K.A.M."/>
            <person name="Roscito J.G."/>
            <person name="Kirilenko B.M."/>
            <person name="Davalos L.M."/>
            <person name="Corthals A.P."/>
            <person name="Power M.L."/>
            <person name="Jones G."/>
            <person name="Ransome R.D."/>
            <person name="Dechmann D.K.N."/>
            <person name="Locatelli A.G."/>
            <person name="Puechmaille S.J."/>
            <person name="Fedrigo O."/>
            <person name="Jarvis E.D."/>
            <person name="Hiller M."/>
            <person name="Vernes S.C."/>
            <person name="Myers E.W."/>
            <person name="Teeling E.C."/>
        </authorList>
    </citation>
    <scope>NUCLEOTIDE SEQUENCE [LARGE SCALE GENOMIC DNA]</scope>
    <source>
        <strain evidence="15">MRouAeg1</strain>
        <tissue evidence="15">Muscle</tissue>
    </source>
</reference>
<evidence type="ECO:0000256" key="10">
    <source>
        <dbReference type="ARBA" id="ARBA00023201"/>
    </source>
</evidence>
<dbReference type="GO" id="GO:0005886">
    <property type="term" value="C:plasma membrane"/>
    <property type="evidence" value="ECO:0007669"/>
    <property type="project" value="UniProtKB-SubCell"/>
</dbReference>
<comment type="subcellular location">
    <subcellularLocation>
        <location evidence="1">Cell membrane</location>
        <topology evidence="1">Multi-pass membrane protein</topology>
    </subcellularLocation>
</comment>
<keyword evidence="10" id="KW-0739">Sodium transport</keyword>
<evidence type="ECO:0000256" key="4">
    <source>
        <dbReference type="ARBA" id="ARBA00022475"/>
    </source>
</evidence>
<evidence type="ECO:0000256" key="7">
    <source>
        <dbReference type="ARBA" id="ARBA00023053"/>
    </source>
</evidence>
<protein>
    <submittedName>
        <fullName evidence="15">Sodium channel epithelial 1 subunit delta</fullName>
    </submittedName>
</protein>
<evidence type="ECO:0000256" key="12">
    <source>
        <dbReference type="ARBA" id="ARBA00036239"/>
    </source>
</evidence>
<keyword evidence="2" id="KW-0813">Transport</keyword>
<accession>A0A7J8KG69</accession>
<dbReference type="PRINTS" id="PR01078">
    <property type="entry name" value="AMINACHANNEL"/>
</dbReference>
<comment type="function">
    <text evidence="13">This is one of the three pore-forming subunits of the heterotrimeric epithelial sodium channel (ENaC), a critical regulator of sodium balance and fluid homeostasis. ENaC operates in epithelial tissues, where it mediates the electrodiffusion of sodium ions from extracellular fluid through the apical membrane of cells, with water following osmotically. It plays a key role in maintaining sodium homeostasis through electrogenic sodium reabsorption in the kidneys. Additionally, ENaC is essential for airway surface liquid homeostasis, which is crucial for proper mucus clearance.</text>
</comment>
<dbReference type="Pfam" id="PF00858">
    <property type="entry name" value="ASC"/>
    <property type="match status" value="1"/>
</dbReference>